<evidence type="ECO:0000313" key="7">
    <source>
        <dbReference type="Proteomes" id="UP000215914"/>
    </source>
</evidence>
<dbReference type="PROSITE" id="PS50104">
    <property type="entry name" value="TIR"/>
    <property type="match status" value="1"/>
</dbReference>
<dbReference type="InterPro" id="IPR036390">
    <property type="entry name" value="WH_DNA-bd_sf"/>
</dbReference>
<dbReference type="PANTHER" id="PTHR11017:SF577">
    <property type="entry name" value="DISEASE RESISTANCE PROTEIN (TIR-NBS-LRR CLASS), PUTATIVE-RELATED"/>
    <property type="match status" value="1"/>
</dbReference>
<dbReference type="FunFam" id="3.40.50.10140:FF:000007">
    <property type="entry name" value="Disease resistance protein (TIR-NBS-LRR class)"/>
    <property type="match status" value="1"/>
</dbReference>
<evidence type="ECO:0000256" key="4">
    <source>
        <dbReference type="ARBA" id="ARBA00023027"/>
    </source>
</evidence>
<keyword evidence="3" id="KW-0611">Plant defense</keyword>
<dbReference type="InterPro" id="IPR035897">
    <property type="entry name" value="Toll_tir_struct_dom_sf"/>
</dbReference>
<dbReference type="InterPro" id="IPR032675">
    <property type="entry name" value="LRR_dom_sf"/>
</dbReference>
<reference evidence="6" key="2">
    <citation type="submission" date="2020-06" db="EMBL/GenBank/DDBJ databases">
        <title>Helianthus annuus Genome sequencing and assembly Release 2.</title>
        <authorList>
            <person name="Gouzy J."/>
            <person name="Langlade N."/>
            <person name="Munos S."/>
        </authorList>
    </citation>
    <scope>NUCLEOTIDE SEQUENCE</scope>
    <source>
        <tissue evidence="6">Leaves</tissue>
    </source>
</reference>
<keyword evidence="2" id="KW-0677">Repeat</keyword>
<accession>A0A9K3I310</accession>
<dbReference type="GO" id="GO:0043531">
    <property type="term" value="F:ADP binding"/>
    <property type="evidence" value="ECO:0007669"/>
    <property type="project" value="InterPro"/>
</dbReference>
<dbReference type="Gene3D" id="3.40.50.10140">
    <property type="entry name" value="Toll/interleukin-1 receptor homology (TIR) domain"/>
    <property type="match status" value="1"/>
</dbReference>
<evidence type="ECO:0000313" key="6">
    <source>
        <dbReference type="EMBL" id="KAF5788864.1"/>
    </source>
</evidence>
<comment type="caution">
    <text evidence="6">The sequence shown here is derived from an EMBL/GenBank/DDBJ whole genome shotgun (WGS) entry which is preliminary data.</text>
</comment>
<dbReference type="Pfam" id="PF01582">
    <property type="entry name" value="TIR"/>
    <property type="match status" value="1"/>
</dbReference>
<dbReference type="PRINTS" id="PR00364">
    <property type="entry name" value="DISEASERSIST"/>
</dbReference>
<dbReference type="SMART" id="SM00255">
    <property type="entry name" value="TIR"/>
    <property type="match status" value="1"/>
</dbReference>
<keyword evidence="1" id="KW-0433">Leucine-rich repeat</keyword>
<keyword evidence="7" id="KW-1185">Reference proteome</keyword>
<keyword evidence="6" id="KW-0378">Hydrolase</keyword>
<reference evidence="6" key="1">
    <citation type="journal article" date="2017" name="Nature">
        <title>The sunflower genome provides insights into oil metabolism, flowering and Asterid evolution.</title>
        <authorList>
            <person name="Badouin H."/>
            <person name="Gouzy J."/>
            <person name="Grassa C.J."/>
            <person name="Murat F."/>
            <person name="Staton S.E."/>
            <person name="Cottret L."/>
            <person name="Lelandais-Briere C."/>
            <person name="Owens G.L."/>
            <person name="Carrere S."/>
            <person name="Mayjonade B."/>
            <person name="Legrand L."/>
            <person name="Gill N."/>
            <person name="Kane N.C."/>
            <person name="Bowers J.E."/>
            <person name="Hubner S."/>
            <person name="Bellec A."/>
            <person name="Berard A."/>
            <person name="Berges H."/>
            <person name="Blanchet N."/>
            <person name="Boniface M.C."/>
            <person name="Brunel D."/>
            <person name="Catrice O."/>
            <person name="Chaidir N."/>
            <person name="Claudel C."/>
            <person name="Donnadieu C."/>
            <person name="Faraut T."/>
            <person name="Fievet G."/>
            <person name="Helmstetter N."/>
            <person name="King M."/>
            <person name="Knapp S.J."/>
            <person name="Lai Z."/>
            <person name="Le Paslier M.C."/>
            <person name="Lippi Y."/>
            <person name="Lorenzon L."/>
            <person name="Mandel J.R."/>
            <person name="Marage G."/>
            <person name="Marchand G."/>
            <person name="Marquand E."/>
            <person name="Bret-Mestries E."/>
            <person name="Morien E."/>
            <person name="Nambeesan S."/>
            <person name="Nguyen T."/>
            <person name="Pegot-Espagnet P."/>
            <person name="Pouilly N."/>
            <person name="Raftis F."/>
            <person name="Sallet E."/>
            <person name="Schiex T."/>
            <person name="Thomas J."/>
            <person name="Vandecasteele C."/>
            <person name="Vares D."/>
            <person name="Vear F."/>
            <person name="Vautrin S."/>
            <person name="Crespi M."/>
            <person name="Mangin B."/>
            <person name="Burke J.M."/>
            <person name="Salse J."/>
            <person name="Munos S."/>
            <person name="Vincourt P."/>
            <person name="Rieseberg L.H."/>
            <person name="Langlade N.B."/>
        </authorList>
    </citation>
    <scope>NUCLEOTIDE SEQUENCE</scope>
    <source>
        <tissue evidence="6">Leaves</tissue>
    </source>
</reference>
<dbReference type="GO" id="GO:0007165">
    <property type="term" value="P:signal transduction"/>
    <property type="evidence" value="ECO:0007669"/>
    <property type="project" value="InterPro"/>
</dbReference>
<dbReference type="InterPro" id="IPR000157">
    <property type="entry name" value="TIR_dom"/>
</dbReference>
<feature type="domain" description="TIR" evidence="5">
    <location>
        <begin position="13"/>
        <end position="177"/>
    </location>
</feature>
<evidence type="ECO:0000256" key="3">
    <source>
        <dbReference type="ARBA" id="ARBA00022821"/>
    </source>
</evidence>
<dbReference type="PANTHER" id="PTHR11017">
    <property type="entry name" value="LEUCINE-RICH REPEAT-CONTAINING PROTEIN"/>
    <property type="match status" value="1"/>
</dbReference>
<dbReference type="SUPFAM" id="SSF52540">
    <property type="entry name" value="P-loop containing nucleoside triphosphate hydrolases"/>
    <property type="match status" value="1"/>
</dbReference>
<dbReference type="Gramene" id="mRNA:HanXRQr2_Chr09g0364101">
    <property type="protein sequence ID" value="mRNA:HanXRQr2_Chr09g0364101"/>
    <property type="gene ID" value="HanXRQr2_Chr09g0364101"/>
</dbReference>
<dbReference type="SUPFAM" id="SSF52200">
    <property type="entry name" value="Toll/Interleukin receptor TIR domain"/>
    <property type="match status" value="1"/>
</dbReference>
<proteinExistence type="predicted"/>
<dbReference type="InterPro" id="IPR001611">
    <property type="entry name" value="Leu-rich_rpt"/>
</dbReference>
<dbReference type="Gene3D" id="3.80.10.10">
    <property type="entry name" value="Ribonuclease Inhibitor"/>
    <property type="match status" value="2"/>
</dbReference>
<protein>
    <submittedName>
        <fullName evidence="6">TIR domain, P-loop containing nucleoside triphosphate hydrolase</fullName>
    </submittedName>
</protein>
<evidence type="ECO:0000259" key="5">
    <source>
        <dbReference type="PROSITE" id="PS50104"/>
    </source>
</evidence>
<evidence type="ECO:0000256" key="2">
    <source>
        <dbReference type="ARBA" id="ARBA00022737"/>
    </source>
</evidence>
<dbReference type="Pfam" id="PF23282">
    <property type="entry name" value="WHD_ROQ1"/>
    <property type="match status" value="1"/>
</dbReference>
<dbReference type="GO" id="GO:0006952">
    <property type="term" value="P:defense response"/>
    <property type="evidence" value="ECO:0007669"/>
    <property type="project" value="UniProtKB-KW"/>
</dbReference>
<name>A0A9K3I310_HELAN</name>
<dbReference type="Gene3D" id="3.40.50.300">
    <property type="entry name" value="P-loop containing nucleotide triphosphate hydrolases"/>
    <property type="match status" value="1"/>
</dbReference>
<dbReference type="GO" id="GO:0016787">
    <property type="term" value="F:hydrolase activity"/>
    <property type="evidence" value="ECO:0007669"/>
    <property type="project" value="UniProtKB-KW"/>
</dbReference>
<dbReference type="InterPro" id="IPR002182">
    <property type="entry name" value="NB-ARC"/>
</dbReference>
<dbReference type="InterPro" id="IPR058192">
    <property type="entry name" value="WHD_ROQ1-like"/>
</dbReference>
<dbReference type="Pfam" id="PF00560">
    <property type="entry name" value="LRR_1"/>
    <property type="match status" value="1"/>
</dbReference>
<organism evidence="6 7">
    <name type="scientific">Helianthus annuus</name>
    <name type="common">Common sunflower</name>
    <dbReference type="NCBI Taxonomy" id="4232"/>
    <lineage>
        <taxon>Eukaryota</taxon>
        <taxon>Viridiplantae</taxon>
        <taxon>Streptophyta</taxon>
        <taxon>Embryophyta</taxon>
        <taxon>Tracheophyta</taxon>
        <taxon>Spermatophyta</taxon>
        <taxon>Magnoliopsida</taxon>
        <taxon>eudicotyledons</taxon>
        <taxon>Gunneridae</taxon>
        <taxon>Pentapetalae</taxon>
        <taxon>asterids</taxon>
        <taxon>campanulids</taxon>
        <taxon>Asterales</taxon>
        <taxon>Asteraceae</taxon>
        <taxon>Asteroideae</taxon>
        <taxon>Heliantheae alliance</taxon>
        <taxon>Heliantheae</taxon>
        <taxon>Helianthus</taxon>
    </lineage>
</organism>
<dbReference type="Pfam" id="PF23598">
    <property type="entry name" value="LRR_14"/>
    <property type="match status" value="1"/>
</dbReference>
<sequence>MASTSASSVQKSFKYDVFLSFRGEDTRKTFVGHLYHALHCRGINTYKDDEKIKKGEVISKELITSIQDSRFYIIVFSKDYASSSWCLDELEKIIECQRLTEHTAYPVFYDVEPTHVRHQSGAVEEAFKKHVGKEGAGRWRGALSEAAGLAGWELKNTLNGDEAKFIQAIVRYISLELRFISPSFDQKLVGIETRVNKIVSSLRVGLNDPCMIAIKGIGGGGKTTLAKAVFDHISCQFEGKSFVENVSKRSSFGLKKLQKQILKDVFSGQCIDNNTEMQRMRNTKVLVVLDDVDNIKQLEALAGSPSWFKPGSKIIITTRNEQVFKPHQVKLIHDVNQLLLSNDEAICLFSRYAFGGEIPIRDYEELSSQVAQYAAGLPLTTKVLGSHLCGVDKDGWIDAIDRLKTIPEQETLETMELSYNGLEDDEKKIFLDVACILKGEMKDEAIRVLECCDFHAKRGLRVLEQKSLITISNDGRLGLHDRIEEMGKNIVLRLSPGDPKRYERLWIKEEIEDILKNDLGSEAIRCIKLEDTDLSSTIIMKGLRKMNGLRYLYVNTPVGKVEVNEVWQYLPDTLRSLHWPGYPLGCLPKTFQANKLVDLAMVQSNICQLWEEGQTKALEKLKFLDLKYSNLTAFDLGMTLDLEMLDLKKCYEFLELHMPLTPLKLKFLNLSGSKVSNPNFRLTPHLVKLTLSIKDVKHLPDSICKLKHLKYLNLKSCKLLEQLPTDIYKLHGLEELHLTKCFVLQEITNNICMLKHLKYLKLTSCSLIEQLPEDLGRLECLEELYLITCMSLQDIPNSICNMKCLRYLHLPHCNLVTELPEEFGRLHCLKELNIEGSGIKYLPATIYRLRDLCIVWSSGQLEWHGFTSLKKISKYTASSYVYSCE</sequence>
<dbReference type="Proteomes" id="UP000215914">
    <property type="component" value="Unassembled WGS sequence"/>
</dbReference>
<dbReference type="Gene3D" id="1.10.8.430">
    <property type="entry name" value="Helical domain of apoptotic protease-activating factors"/>
    <property type="match status" value="1"/>
</dbReference>
<dbReference type="Pfam" id="PF00931">
    <property type="entry name" value="NB-ARC"/>
    <property type="match status" value="1"/>
</dbReference>
<dbReference type="OrthoDB" id="1100476at2759"/>
<dbReference type="EMBL" id="MNCJ02000324">
    <property type="protein sequence ID" value="KAF5788864.1"/>
    <property type="molecule type" value="Genomic_DNA"/>
</dbReference>
<dbReference type="GO" id="GO:0051707">
    <property type="term" value="P:response to other organism"/>
    <property type="evidence" value="ECO:0007669"/>
    <property type="project" value="UniProtKB-ARBA"/>
</dbReference>
<dbReference type="SUPFAM" id="SSF46785">
    <property type="entry name" value="Winged helix' DNA-binding domain"/>
    <property type="match status" value="1"/>
</dbReference>
<dbReference type="InterPro" id="IPR027417">
    <property type="entry name" value="P-loop_NTPase"/>
</dbReference>
<gene>
    <name evidence="6" type="ORF">HanXRQr2_Chr09g0364101</name>
</gene>
<evidence type="ECO:0000256" key="1">
    <source>
        <dbReference type="ARBA" id="ARBA00022614"/>
    </source>
</evidence>
<dbReference type="SUPFAM" id="SSF52058">
    <property type="entry name" value="L domain-like"/>
    <property type="match status" value="1"/>
</dbReference>
<dbReference type="InterPro" id="IPR042197">
    <property type="entry name" value="Apaf_helical"/>
</dbReference>
<keyword evidence="4" id="KW-0520">NAD</keyword>
<dbReference type="AlphaFoldDB" id="A0A9K3I310"/>
<dbReference type="InterPro" id="IPR055414">
    <property type="entry name" value="LRR_R13L4/SHOC2-like"/>
</dbReference>
<dbReference type="InterPro" id="IPR044974">
    <property type="entry name" value="Disease_R_plants"/>
</dbReference>